<keyword evidence="1" id="KW-0808">Transferase</keyword>
<organism evidence="4 5">
    <name type="scientific">Luteimonas salinilitoris</name>
    <dbReference type="NCBI Taxonomy" id="3237697"/>
    <lineage>
        <taxon>Bacteria</taxon>
        <taxon>Pseudomonadati</taxon>
        <taxon>Pseudomonadota</taxon>
        <taxon>Gammaproteobacteria</taxon>
        <taxon>Lysobacterales</taxon>
        <taxon>Lysobacteraceae</taxon>
        <taxon>Luteimonas</taxon>
    </lineage>
</organism>
<dbReference type="InterPro" id="IPR000182">
    <property type="entry name" value="GNAT_dom"/>
</dbReference>
<evidence type="ECO:0000313" key="4">
    <source>
        <dbReference type="EMBL" id="MEZ0473472.1"/>
    </source>
</evidence>
<dbReference type="SUPFAM" id="SSF55729">
    <property type="entry name" value="Acyl-CoA N-acyltransferases (Nat)"/>
    <property type="match status" value="1"/>
</dbReference>
<name>A0ABV4HL67_9GAMM</name>
<accession>A0ABV4HL67</accession>
<dbReference type="CDD" id="cd04301">
    <property type="entry name" value="NAT_SF"/>
    <property type="match status" value="1"/>
</dbReference>
<feature type="domain" description="N-acetyltransferase" evidence="3">
    <location>
        <begin position="3"/>
        <end position="151"/>
    </location>
</feature>
<dbReference type="Proteomes" id="UP001566331">
    <property type="component" value="Unassembled WGS sequence"/>
</dbReference>
<evidence type="ECO:0000256" key="1">
    <source>
        <dbReference type="ARBA" id="ARBA00022679"/>
    </source>
</evidence>
<dbReference type="PANTHER" id="PTHR43877">
    <property type="entry name" value="AMINOALKYLPHOSPHONATE N-ACETYLTRANSFERASE-RELATED-RELATED"/>
    <property type="match status" value="1"/>
</dbReference>
<dbReference type="InterPro" id="IPR016181">
    <property type="entry name" value="Acyl_CoA_acyltransferase"/>
</dbReference>
<evidence type="ECO:0000259" key="3">
    <source>
        <dbReference type="PROSITE" id="PS51186"/>
    </source>
</evidence>
<comment type="caution">
    <text evidence="4">The sequence shown here is derived from an EMBL/GenBank/DDBJ whole genome shotgun (WGS) entry which is preliminary data.</text>
</comment>
<dbReference type="PROSITE" id="PS51186">
    <property type="entry name" value="GNAT"/>
    <property type="match status" value="1"/>
</dbReference>
<keyword evidence="2" id="KW-0012">Acyltransferase</keyword>
<dbReference type="Pfam" id="PF00583">
    <property type="entry name" value="Acetyltransf_1"/>
    <property type="match status" value="1"/>
</dbReference>
<gene>
    <name evidence="4" type="ORF">AB6713_02435</name>
</gene>
<reference evidence="4 5" key="1">
    <citation type="submission" date="2024-07" db="EMBL/GenBank/DDBJ databases">
        <title>Luteimonas salilacus sp. nov., isolated from the shore soil of Salt Lake in Tibet of China.</title>
        <authorList>
            <person name="Zhang X."/>
            <person name="Li A."/>
        </authorList>
    </citation>
    <scope>NUCLEOTIDE SEQUENCE [LARGE SCALE GENOMIC DNA]</scope>
    <source>
        <strain evidence="4 5">B3-2-R+30</strain>
    </source>
</reference>
<sequence>MDVRFRDAVRGDLPAIVAMLADDPLGAARESSQDPLASHYVRAFEAIERDPNQRLVVGEDAQGANAVCQITLVPGLSRNGATRALLESIRVAGRCRGQGVGERLLRHAMDVARASGAGIAQLTSDRSRGDAHRFYQRLGFEPSHVGFKMQL</sequence>
<dbReference type="Gene3D" id="3.40.630.30">
    <property type="match status" value="1"/>
</dbReference>
<protein>
    <submittedName>
        <fullName evidence="4">N-acetyltransferase family protein</fullName>
    </submittedName>
</protein>
<evidence type="ECO:0000313" key="5">
    <source>
        <dbReference type="Proteomes" id="UP001566331"/>
    </source>
</evidence>
<dbReference type="PANTHER" id="PTHR43877:SF2">
    <property type="entry name" value="AMINOALKYLPHOSPHONATE N-ACETYLTRANSFERASE-RELATED"/>
    <property type="match status" value="1"/>
</dbReference>
<dbReference type="RefSeq" id="WP_370562221.1">
    <property type="nucleotide sequence ID" value="NZ_JBFWIB010000001.1"/>
</dbReference>
<dbReference type="EMBL" id="JBFWIC010000002">
    <property type="protein sequence ID" value="MEZ0473472.1"/>
    <property type="molecule type" value="Genomic_DNA"/>
</dbReference>
<proteinExistence type="predicted"/>
<keyword evidence="5" id="KW-1185">Reference proteome</keyword>
<dbReference type="InterPro" id="IPR050832">
    <property type="entry name" value="Bact_Acetyltransf"/>
</dbReference>
<evidence type="ECO:0000256" key="2">
    <source>
        <dbReference type="ARBA" id="ARBA00023315"/>
    </source>
</evidence>